<dbReference type="EMBL" id="FRFE01000018">
    <property type="protein sequence ID" value="SHO50410.1"/>
    <property type="molecule type" value="Genomic_DNA"/>
</dbReference>
<evidence type="ECO:0008006" key="4">
    <source>
        <dbReference type="Google" id="ProtNLM"/>
    </source>
</evidence>
<dbReference type="Gene3D" id="1.10.3210.10">
    <property type="entry name" value="Hypothetical protein af1432"/>
    <property type="match status" value="1"/>
</dbReference>
<dbReference type="AlphaFoldDB" id="A0A1M7YCP4"/>
<gene>
    <name evidence="2" type="ORF">SAMN02745220_03413</name>
</gene>
<organism evidence="2 3">
    <name type="scientific">Desulfopila aestuarii DSM 18488</name>
    <dbReference type="NCBI Taxonomy" id="1121416"/>
    <lineage>
        <taxon>Bacteria</taxon>
        <taxon>Pseudomonadati</taxon>
        <taxon>Thermodesulfobacteriota</taxon>
        <taxon>Desulfobulbia</taxon>
        <taxon>Desulfobulbales</taxon>
        <taxon>Desulfocapsaceae</taxon>
        <taxon>Desulfopila</taxon>
    </lineage>
</organism>
<reference evidence="2 3" key="1">
    <citation type="submission" date="2016-12" db="EMBL/GenBank/DDBJ databases">
        <authorList>
            <person name="Song W.-J."/>
            <person name="Kurnit D.M."/>
        </authorList>
    </citation>
    <scope>NUCLEOTIDE SEQUENCE [LARGE SCALE GENOMIC DNA]</scope>
    <source>
        <strain evidence="2 3">DSM 18488</strain>
    </source>
</reference>
<dbReference type="Proteomes" id="UP000184603">
    <property type="component" value="Unassembled WGS sequence"/>
</dbReference>
<dbReference type="OrthoDB" id="188290at2"/>
<dbReference type="RefSeq" id="WP_073614878.1">
    <property type="nucleotide sequence ID" value="NZ_FRFE01000018.1"/>
</dbReference>
<keyword evidence="3" id="KW-1185">Reference proteome</keyword>
<feature type="region of interest" description="Disordered" evidence="1">
    <location>
        <begin position="1"/>
        <end position="21"/>
    </location>
</feature>
<accession>A0A1M7YCP4</accession>
<sequence length="322" mass="37471">MDQQSEIIHPEQKDKKPHSLARHVSNREIRQIFEGGNDANPLEEMQVILAAIIPDCPENFLVRIHQDMNGIFAGQLRGFRESQVKYHDLRHTRNVALASLRLFHGLHCDGINLPPDVILLGIICAYFHDTGMLLTVRDSAPSGAAYLKNHEERSISFIRQYLHDHGYPSAYIDNCASIINCTNLTTAPGNLIFESEEIEIAGNVLGTADILAQMADRYYLESLPLLYMEQQDAGIQQHRSSLALMRQTTAFYHEVIERRLFHDFKKTCRFMRTHFRERWQLDRDLYMDFIEKNIKYLEDVLRWHDNGEGDLKLYLRRHQPKI</sequence>
<evidence type="ECO:0000313" key="2">
    <source>
        <dbReference type="EMBL" id="SHO50410.1"/>
    </source>
</evidence>
<proteinExistence type="predicted"/>
<name>A0A1M7YCP4_9BACT</name>
<dbReference type="SUPFAM" id="SSF109604">
    <property type="entry name" value="HD-domain/PDEase-like"/>
    <property type="match status" value="1"/>
</dbReference>
<evidence type="ECO:0000313" key="3">
    <source>
        <dbReference type="Proteomes" id="UP000184603"/>
    </source>
</evidence>
<evidence type="ECO:0000256" key="1">
    <source>
        <dbReference type="SAM" id="MobiDB-lite"/>
    </source>
</evidence>
<protein>
    <recommendedName>
        <fullName evidence="4">HD/PDEase domain-containing protein</fullName>
    </recommendedName>
</protein>